<dbReference type="EMBL" id="BK032765">
    <property type="protein sequence ID" value="DAF59204.1"/>
    <property type="molecule type" value="Genomic_DNA"/>
</dbReference>
<reference evidence="1" key="1">
    <citation type="journal article" date="2021" name="Proc. Natl. Acad. Sci. U.S.A.">
        <title>A Catalog of Tens of Thousands of Viruses from Human Metagenomes Reveals Hidden Associations with Chronic Diseases.</title>
        <authorList>
            <person name="Tisza M.J."/>
            <person name="Buck C.B."/>
        </authorList>
    </citation>
    <scope>NUCLEOTIDE SEQUENCE</scope>
    <source>
        <strain evidence="1">CtZhr26</strain>
    </source>
</reference>
<accession>A0A8S5T780</accession>
<evidence type="ECO:0000313" key="1">
    <source>
        <dbReference type="EMBL" id="DAF59204.1"/>
    </source>
</evidence>
<name>A0A8S5T780_9CAUD</name>
<protein>
    <recommendedName>
        <fullName evidence="2">Host cell division inhibitor Icd-like protein</fullName>
    </recommendedName>
</protein>
<proteinExistence type="predicted"/>
<sequence length="358" mass="40219">MILHNSIRVAQNLSRRNSHAQIKLGDMPSLNNRVRLTYGHRNPLNQFDYNEPLELASNKHEQYSGSPEHQHCLGSAIIFKGCIKENQQRAVEVPTNNVESCNGSAFLLYEGNQQRTVLYRNPNLAYERVVPQSHQVNHAAKRYAENKPSLRGGVQRLCGSLCPAQNNPEIIGAVHSITGSNPVQPFGSMPCRKSSLRARAFSQLPRLTPSRLAASFSCWRSSGVMRIWKVGDKPSPFGVLSLLIVDMYVRNLLLWILLCTYVITAHVTKATPRSAGTLPRRLTTNVNRSNAMAMPQCNQTHPKNRVFIFLALNRADMQSRPHREVITAVSEREARKLLVGRFILVFAGRLPAKEIYHG</sequence>
<organism evidence="1">
    <name type="scientific">Myoviridae sp. ctZhr26</name>
    <dbReference type="NCBI Taxonomy" id="2827694"/>
    <lineage>
        <taxon>Viruses</taxon>
        <taxon>Duplodnaviria</taxon>
        <taxon>Heunggongvirae</taxon>
        <taxon>Uroviricota</taxon>
        <taxon>Caudoviricetes</taxon>
    </lineage>
</organism>
<evidence type="ECO:0008006" key="2">
    <source>
        <dbReference type="Google" id="ProtNLM"/>
    </source>
</evidence>
<dbReference type="NCBIfam" id="NF033153">
    <property type="entry name" value="phage_ICD_like"/>
    <property type="match status" value="1"/>
</dbReference>